<dbReference type="Proteomes" id="UP000305675">
    <property type="component" value="Unassembled WGS sequence"/>
</dbReference>
<dbReference type="AlphaFoldDB" id="A0A4U1BNX6"/>
<protein>
    <submittedName>
        <fullName evidence="2">Uncharacterized protein</fullName>
    </submittedName>
</protein>
<proteinExistence type="predicted"/>
<dbReference type="OrthoDB" id="6402044at2"/>
<evidence type="ECO:0000313" key="3">
    <source>
        <dbReference type="Proteomes" id="UP000305675"/>
    </source>
</evidence>
<keyword evidence="1" id="KW-0732">Signal</keyword>
<evidence type="ECO:0000313" key="2">
    <source>
        <dbReference type="EMBL" id="TKB55456.1"/>
    </source>
</evidence>
<feature type="signal peptide" evidence="1">
    <location>
        <begin position="1"/>
        <end position="17"/>
    </location>
</feature>
<organism evidence="2 3">
    <name type="scientific">Ferrimonas aestuarii</name>
    <dbReference type="NCBI Taxonomy" id="2569539"/>
    <lineage>
        <taxon>Bacteria</taxon>
        <taxon>Pseudomonadati</taxon>
        <taxon>Pseudomonadota</taxon>
        <taxon>Gammaproteobacteria</taxon>
        <taxon>Alteromonadales</taxon>
        <taxon>Ferrimonadaceae</taxon>
        <taxon>Ferrimonas</taxon>
    </lineage>
</organism>
<evidence type="ECO:0000256" key="1">
    <source>
        <dbReference type="SAM" id="SignalP"/>
    </source>
</evidence>
<comment type="caution">
    <text evidence="2">The sequence shown here is derived from an EMBL/GenBank/DDBJ whole genome shotgun (WGS) entry which is preliminary data.</text>
</comment>
<dbReference type="EMBL" id="SWCJ01000005">
    <property type="protein sequence ID" value="TKB55456.1"/>
    <property type="molecule type" value="Genomic_DNA"/>
</dbReference>
<feature type="chain" id="PRO_5020729141" evidence="1">
    <location>
        <begin position="18"/>
        <end position="133"/>
    </location>
</feature>
<dbReference type="RefSeq" id="WP_136863213.1">
    <property type="nucleotide sequence ID" value="NZ_SWCJ01000005.1"/>
</dbReference>
<reference evidence="2 3" key="1">
    <citation type="submission" date="2019-04" db="EMBL/GenBank/DDBJ databases">
        <authorList>
            <person name="Hwang J.C."/>
        </authorList>
    </citation>
    <scope>NUCLEOTIDE SEQUENCE [LARGE SCALE GENOMIC DNA]</scope>
    <source>
        <strain evidence="2 3">IMCC35002</strain>
    </source>
</reference>
<name>A0A4U1BNX6_9GAMM</name>
<sequence length="133" mass="15215">MRLILSMIAVLALPAAAWFDTVPDWLDKESHQLVRDLNSGIGQSQNPNFLHAEYADGVMVMYYRQVDGNRLNAFGAVVENHSKETVDSFCGSGYYRKRLELGMVYRHQYQDAAGEKVQETRIDRYSCLHNQGR</sequence>
<accession>A0A4U1BNX6</accession>
<keyword evidence="3" id="KW-1185">Reference proteome</keyword>
<gene>
    <name evidence="2" type="ORF">FCL42_09720</name>
</gene>